<protein>
    <submittedName>
        <fullName evidence="1">DUF305 domain-containing protein</fullName>
    </submittedName>
</protein>
<comment type="caution">
    <text evidence="1">The sequence shown here is derived from an EMBL/GenBank/DDBJ whole genome shotgun (WGS) entry which is preliminary data.</text>
</comment>
<sequence>DPELIKLCQEISQGQRREIEQMNAIAARLQ</sequence>
<organism evidence="1 2">
    <name type="scientific">Camelimonas fluminis</name>
    <dbReference type="NCBI Taxonomy" id="1576911"/>
    <lineage>
        <taxon>Bacteria</taxon>
        <taxon>Pseudomonadati</taxon>
        <taxon>Pseudomonadota</taxon>
        <taxon>Alphaproteobacteria</taxon>
        <taxon>Hyphomicrobiales</taxon>
        <taxon>Chelatococcaceae</taxon>
        <taxon>Camelimonas</taxon>
    </lineage>
</organism>
<name>A0ABV7UL00_9HYPH</name>
<keyword evidence="2" id="KW-1185">Reference proteome</keyword>
<accession>A0ABV7UL00</accession>
<dbReference type="EMBL" id="JBHRYC010000078">
    <property type="protein sequence ID" value="MFC3638837.1"/>
    <property type="molecule type" value="Genomic_DNA"/>
</dbReference>
<gene>
    <name evidence="1" type="ORF">ACFONL_15955</name>
</gene>
<feature type="non-terminal residue" evidence="1">
    <location>
        <position position="1"/>
    </location>
</feature>
<reference evidence="2" key="1">
    <citation type="journal article" date="2019" name="Int. J. Syst. Evol. Microbiol.">
        <title>The Global Catalogue of Microorganisms (GCM) 10K type strain sequencing project: providing services to taxonomists for standard genome sequencing and annotation.</title>
        <authorList>
            <consortium name="The Broad Institute Genomics Platform"/>
            <consortium name="The Broad Institute Genome Sequencing Center for Infectious Disease"/>
            <person name="Wu L."/>
            <person name="Ma J."/>
        </authorList>
    </citation>
    <scope>NUCLEOTIDE SEQUENCE [LARGE SCALE GENOMIC DNA]</scope>
    <source>
        <strain evidence="2">KCTC 42282</strain>
    </source>
</reference>
<evidence type="ECO:0000313" key="1">
    <source>
        <dbReference type="EMBL" id="MFC3638837.1"/>
    </source>
</evidence>
<dbReference type="Proteomes" id="UP001595704">
    <property type="component" value="Unassembled WGS sequence"/>
</dbReference>
<evidence type="ECO:0000313" key="2">
    <source>
        <dbReference type="Proteomes" id="UP001595704"/>
    </source>
</evidence>
<proteinExistence type="predicted"/>